<reference evidence="1" key="2">
    <citation type="journal article" date="2015" name="Fish Shellfish Immunol.">
        <title>Early steps in the European eel (Anguilla anguilla)-Vibrio vulnificus interaction in the gills: Role of the RtxA13 toxin.</title>
        <authorList>
            <person name="Callol A."/>
            <person name="Pajuelo D."/>
            <person name="Ebbesson L."/>
            <person name="Teles M."/>
            <person name="MacKenzie S."/>
            <person name="Amaro C."/>
        </authorList>
    </citation>
    <scope>NUCLEOTIDE SEQUENCE</scope>
</reference>
<evidence type="ECO:0008006" key="2">
    <source>
        <dbReference type="Google" id="ProtNLM"/>
    </source>
</evidence>
<protein>
    <recommendedName>
        <fullName evidence="2">THAP-type domain-containing protein</fullName>
    </recommendedName>
</protein>
<evidence type="ECO:0000313" key="1">
    <source>
        <dbReference type="EMBL" id="JAH74662.1"/>
    </source>
</evidence>
<accession>A0A0E9V9D6</accession>
<name>A0A0E9V9D6_ANGAN</name>
<reference evidence="1" key="1">
    <citation type="submission" date="2014-11" db="EMBL/GenBank/DDBJ databases">
        <authorList>
            <person name="Amaro Gonzalez C."/>
        </authorList>
    </citation>
    <scope>NUCLEOTIDE SEQUENCE</scope>
</reference>
<proteinExistence type="predicted"/>
<sequence length="54" mass="6595">MLLWHIVVYHAVTSYQRRECDQGLSFHQFPSNLDTRRQWIAKIRRDVGPYFQVM</sequence>
<organism evidence="1">
    <name type="scientific">Anguilla anguilla</name>
    <name type="common">European freshwater eel</name>
    <name type="synonym">Muraena anguilla</name>
    <dbReference type="NCBI Taxonomy" id="7936"/>
    <lineage>
        <taxon>Eukaryota</taxon>
        <taxon>Metazoa</taxon>
        <taxon>Chordata</taxon>
        <taxon>Craniata</taxon>
        <taxon>Vertebrata</taxon>
        <taxon>Euteleostomi</taxon>
        <taxon>Actinopterygii</taxon>
        <taxon>Neopterygii</taxon>
        <taxon>Teleostei</taxon>
        <taxon>Anguilliformes</taxon>
        <taxon>Anguillidae</taxon>
        <taxon>Anguilla</taxon>
    </lineage>
</organism>
<dbReference type="AlphaFoldDB" id="A0A0E9V9D6"/>
<dbReference type="EMBL" id="GBXM01033915">
    <property type="protein sequence ID" value="JAH74662.1"/>
    <property type="molecule type" value="Transcribed_RNA"/>
</dbReference>